<name>A0ABT7HFJ9_9GAMM</name>
<evidence type="ECO:0000256" key="1">
    <source>
        <dbReference type="SAM" id="Phobius"/>
    </source>
</evidence>
<sequence length="269" mass="29575">MSYQAWLDSLSIGEIFIVFVLGGAVIAECGYRIGRWWQFRTPGNKEGPTQMLVGSLLGLLAFLLAVTMGMASDRFDTRRGMIVTEANMIGTAYLRAGFLPDAEAAKSRSLLREYAPLRVLADHPQDVPQRIARSLELHEELWTIAETLAHSMPESVVLSLYIDALNEMIDIHESRVTAGIYGRLPATIFILLLISSVLTLSMVGYSAGLTGRRSPPTAVVMIVVLGAVITLLLDLDRGRGGLITINQQPLIDLQQSMDADFERNTLQDD</sequence>
<keyword evidence="1" id="KW-1133">Transmembrane helix</keyword>
<protein>
    <recommendedName>
        <fullName evidence="4">DUF4239 domain-containing protein</fullName>
    </recommendedName>
</protein>
<gene>
    <name evidence="2" type="ORF">QQF73_16055</name>
</gene>
<feature type="transmembrane region" description="Helical" evidence="1">
    <location>
        <begin position="217"/>
        <end position="235"/>
    </location>
</feature>
<feature type="transmembrane region" description="Helical" evidence="1">
    <location>
        <begin position="53"/>
        <end position="71"/>
    </location>
</feature>
<dbReference type="Proteomes" id="UP001223547">
    <property type="component" value="Unassembled WGS sequence"/>
</dbReference>
<evidence type="ECO:0000313" key="3">
    <source>
        <dbReference type="Proteomes" id="UP001223547"/>
    </source>
</evidence>
<feature type="transmembrane region" description="Helical" evidence="1">
    <location>
        <begin position="184"/>
        <end position="205"/>
    </location>
</feature>
<dbReference type="RefSeq" id="WP_219868354.1">
    <property type="nucleotide sequence ID" value="NZ_JASSQD010000003.1"/>
</dbReference>
<proteinExistence type="predicted"/>
<keyword evidence="3" id="KW-1185">Reference proteome</keyword>
<dbReference type="InterPro" id="IPR025333">
    <property type="entry name" value="DUF4239"/>
</dbReference>
<keyword evidence="1" id="KW-0472">Membrane</keyword>
<keyword evidence="1" id="KW-0812">Transmembrane</keyword>
<dbReference type="EMBL" id="JASSQD010000003">
    <property type="protein sequence ID" value="MDK9559148.1"/>
    <property type="molecule type" value="Genomic_DNA"/>
</dbReference>
<evidence type="ECO:0000313" key="2">
    <source>
        <dbReference type="EMBL" id="MDK9559148.1"/>
    </source>
</evidence>
<accession>A0ABT7HFJ9</accession>
<feature type="transmembrane region" description="Helical" evidence="1">
    <location>
        <begin position="12"/>
        <end position="33"/>
    </location>
</feature>
<dbReference type="Pfam" id="PF14023">
    <property type="entry name" value="Bestrophin-like"/>
    <property type="match status" value="1"/>
</dbReference>
<evidence type="ECO:0008006" key="4">
    <source>
        <dbReference type="Google" id="ProtNLM"/>
    </source>
</evidence>
<reference evidence="2 3" key="1">
    <citation type="submission" date="2023-05" db="EMBL/GenBank/DDBJ databases">
        <title>Marinobacter albus sp. nov., a marine bacterium isolated from sand in a coastal intertidal zone of huludao.</title>
        <authorList>
            <person name="Deng T."/>
        </authorList>
    </citation>
    <scope>NUCLEOTIDE SEQUENCE [LARGE SCALE GENOMIC DNA]</scope>
    <source>
        <strain evidence="2 3">M216</strain>
    </source>
</reference>
<organism evidence="2 3">
    <name type="scientific">Marinobacter albus</name>
    <dbReference type="NCBI Taxonomy" id="3030833"/>
    <lineage>
        <taxon>Bacteria</taxon>
        <taxon>Pseudomonadati</taxon>
        <taxon>Pseudomonadota</taxon>
        <taxon>Gammaproteobacteria</taxon>
        <taxon>Pseudomonadales</taxon>
        <taxon>Marinobacteraceae</taxon>
        <taxon>Marinobacter</taxon>
    </lineage>
</organism>
<comment type="caution">
    <text evidence="2">The sequence shown here is derived from an EMBL/GenBank/DDBJ whole genome shotgun (WGS) entry which is preliminary data.</text>
</comment>